<dbReference type="WBParaSite" id="TASK_0000220201-mRNA-1">
    <property type="protein sequence ID" value="TASK_0000220201-mRNA-1"/>
    <property type="gene ID" value="TASK_0000220201"/>
</dbReference>
<dbReference type="Proteomes" id="UP000282613">
    <property type="component" value="Unassembled WGS sequence"/>
</dbReference>
<protein>
    <submittedName>
        <fullName evidence="3">Fibronectin type-III domain-containing protein</fullName>
    </submittedName>
</protein>
<name>A0A0R3VXQ8_TAEAS</name>
<evidence type="ECO:0000313" key="3">
    <source>
        <dbReference type="WBParaSite" id="TASK_0000220201-mRNA-1"/>
    </source>
</evidence>
<sequence>MEDILEQDANRFGLQSRTKEEMADMQTGFVTELPKHFRWNRVGSRSVEMGWDVGALSTLEADEIKLRANHYPDSNTVTYKYGTVPFSYGKLTLDGLNASTLYEMDIKGLKNNQPIWNHTTYLITPAKGKIADAIIT</sequence>
<evidence type="ECO:0000313" key="1">
    <source>
        <dbReference type="EMBL" id="VDK24555.1"/>
    </source>
</evidence>
<evidence type="ECO:0000313" key="2">
    <source>
        <dbReference type="Proteomes" id="UP000282613"/>
    </source>
</evidence>
<accession>A0A0R3VXQ8</accession>
<proteinExistence type="predicted"/>
<reference evidence="1 2" key="2">
    <citation type="submission" date="2018-11" db="EMBL/GenBank/DDBJ databases">
        <authorList>
            <consortium name="Pathogen Informatics"/>
        </authorList>
    </citation>
    <scope>NUCLEOTIDE SEQUENCE [LARGE SCALE GENOMIC DNA]</scope>
</reference>
<dbReference type="EMBL" id="UYRS01001199">
    <property type="protein sequence ID" value="VDK24555.1"/>
    <property type="molecule type" value="Genomic_DNA"/>
</dbReference>
<keyword evidence="2" id="KW-1185">Reference proteome</keyword>
<gene>
    <name evidence="1" type="ORF">TASK_LOCUS2203</name>
</gene>
<reference evidence="3" key="1">
    <citation type="submission" date="2017-02" db="UniProtKB">
        <authorList>
            <consortium name="WormBaseParasite"/>
        </authorList>
    </citation>
    <scope>IDENTIFICATION</scope>
</reference>
<dbReference type="AlphaFoldDB" id="A0A0R3VXQ8"/>
<dbReference type="OrthoDB" id="10355064at2759"/>
<organism evidence="3">
    <name type="scientific">Taenia asiatica</name>
    <name type="common">Asian tapeworm</name>
    <dbReference type="NCBI Taxonomy" id="60517"/>
    <lineage>
        <taxon>Eukaryota</taxon>
        <taxon>Metazoa</taxon>
        <taxon>Spiralia</taxon>
        <taxon>Lophotrochozoa</taxon>
        <taxon>Platyhelminthes</taxon>
        <taxon>Cestoda</taxon>
        <taxon>Eucestoda</taxon>
        <taxon>Cyclophyllidea</taxon>
        <taxon>Taeniidae</taxon>
        <taxon>Taenia</taxon>
    </lineage>
</organism>